<dbReference type="SUPFAM" id="SSF56801">
    <property type="entry name" value="Acetyl-CoA synthetase-like"/>
    <property type="match status" value="1"/>
</dbReference>
<evidence type="ECO:0000259" key="3">
    <source>
        <dbReference type="Pfam" id="PF00501"/>
    </source>
</evidence>
<evidence type="ECO:0000259" key="4">
    <source>
        <dbReference type="Pfam" id="PF13193"/>
    </source>
</evidence>
<dbReference type="Pfam" id="PF00501">
    <property type="entry name" value="AMP-binding"/>
    <property type="match status" value="1"/>
</dbReference>
<dbReference type="PROSITE" id="PS00455">
    <property type="entry name" value="AMP_BINDING"/>
    <property type="match status" value="1"/>
</dbReference>
<sequence>MTLTTSYWPAVASTGVRDITLPDLLREGADVNPDRVALVDAVADVGARREWTYAELLDDVERYARALLAEFSPGDRIAVFAPNSADWVILQQAIAMSGMIVVAANPAYRVDELEYVLRQSQASAIFYQREYRGADLGAIVAAVTTSVDSVRLVVPDHQWQQFAAGSDSSVELPAVAPTDPVQIQYTSGTTGFPKGALLHHKGIVNEATFVFERAGMSDGGVCINAMPMYHIGGGAVTELGTLSAHGTYVVLPGFDPATALEAYETYRGTHGLFVPTMLLALLDHPDGRTRDLSSMQTVLSGAAAVPEALVRRVTSEWNCDFSILFGQTEMHGVISQTRIADSPTDQATTVGQPLPELEVRLVDPITGTVVPIGEQGEICCRGYQNMLAYYNMPEATAVTIDADGWLHMGDLATMDDRGFLKITGRLKEMIIRGGVNIYPREIEELLFGHPDIGDAIVVGVPDDYWGEQVAAVLRAADPSRCPDPDDLKNWCRERISAHKVPTMWFFADEFPMTPSGKIQKFKVRDAIAHGDMTPDKVTGGKPATMNG</sequence>
<reference evidence="5 6" key="1">
    <citation type="submission" date="2020-04" db="EMBL/GenBank/DDBJ databases">
        <title>MicrobeNet Type strains.</title>
        <authorList>
            <person name="Nicholson A.C."/>
        </authorList>
    </citation>
    <scope>NUCLEOTIDE SEQUENCE [LARGE SCALE GENOMIC DNA]</scope>
    <source>
        <strain evidence="5 6">ATCC BAA-14</strain>
    </source>
</reference>
<dbReference type="Gene3D" id="3.40.50.12780">
    <property type="entry name" value="N-terminal domain of ligase-like"/>
    <property type="match status" value="1"/>
</dbReference>
<evidence type="ECO:0000256" key="1">
    <source>
        <dbReference type="ARBA" id="ARBA00006432"/>
    </source>
</evidence>
<dbReference type="AlphaFoldDB" id="A0A846WKV5"/>
<comment type="caution">
    <text evidence="5">The sequence shown here is derived from an EMBL/GenBank/DDBJ whole genome shotgun (WGS) entry which is preliminary data.</text>
</comment>
<evidence type="ECO:0000256" key="2">
    <source>
        <dbReference type="ARBA" id="ARBA00022598"/>
    </source>
</evidence>
<dbReference type="Gene3D" id="3.30.300.30">
    <property type="match status" value="1"/>
</dbReference>
<protein>
    <submittedName>
        <fullName evidence="5">AMP-binding protein</fullName>
    </submittedName>
</protein>
<dbReference type="Proteomes" id="UP000563898">
    <property type="component" value="Unassembled WGS sequence"/>
</dbReference>
<dbReference type="FunFam" id="3.30.300.30:FF:000008">
    <property type="entry name" value="2,3-dihydroxybenzoate-AMP ligase"/>
    <property type="match status" value="1"/>
</dbReference>
<dbReference type="GO" id="GO:0006631">
    <property type="term" value="P:fatty acid metabolic process"/>
    <property type="evidence" value="ECO:0007669"/>
    <property type="project" value="TreeGrafter"/>
</dbReference>
<gene>
    <name evidence="5" type="ORF">HGA05_07690</name>
</gene>
<evidence type="ECO:0000313" key="5">
    <source>
        <dbReference type="EMBL" id="NKY01450.1"/>
    </source>
</evidence>
<dbReference type="GO" id="GO:0031956">
    <property type="term" value="F:medium-chain fatty acid-CoA ligase activity"/>
    <property type="evidence" value="ECO:0007669"/>
    <property type="project" value="TreeGrafter"/>
</dbReference>
<dbReference type="InterPro" id="IPR045851">
    <property type="entry name" value="AMP-bd_C_sf"/>
</dbReference>
<comment type="similarity">
    <text evidence="1">Belongs to the ATP-dependent AMP-binding enzyme family.</text>
</comment>
<organism evidence="5 6">
    <name type="scientific">Gordonia polyisoprenivorans</name>
    <dbReference type="NCBI Taxonomy" id="84595"/>
    <lineage>
        <taxon>Bacteria</taxon>
        <taxon>Bacillati</taxon>
        <taxon>Actinomycetota</taxon>
        <taxon>Actinomycetes</taxon>
        <taxon>Mycobacteriales</taxon>
        <taxon>Gordoniaceae</taxon>
        <taxon>Gordonia</taxon>
    </lineage>
</organism>
<feature type="domain" description="AMP-dependent synthetase/ligase" evidence="3">
    <location>
        <begin position="26"/>
        <end position="390"/>
    </location>
</feature>
<keyword evidence="2" id="KW-0436">Ligase</keyword>
<dbReference type="InterPro" id="IPR020845">
    <property type="entry name" value="AMP-binding_CS"/>
</dbReference>
<dbReference type="InterPro" id="IPR042099">
    <property type="entry name" value="ANL_N_sf"/>
</dbReference>
<dbReference type="InterPro" id="IPR025110">
    <property type="entry name" value="AMP-bd_C"/>
</dbReference>
<name>A0A846WKV5_9ACTN</name>
<proteinExistence type="inferred from homology"/>
<evidence type="ECO:0000313" key="6">
    <source>
        <dbReference type="Proteomes" id="UP000563898"/>
    </source>
</evidence>
<dbReference type="EMBL" id="JAAXPC010000003">
    <property type="protein sequence ID" value="NKY01450.1"/>
    <property type="molecule type" value="Genomic_DNA"/>
</dbReference>
<dbReference type="RefSeq" id="WP_006373087.1">
    <property type="nucleotide sequence ID" value="NZ_JAAXPC010000003.1"/>
</dbReference>
<dbReference type="InterPro" id="IPR000873">
    <property type="entry name" value="AMP-dep_synth/lig_dom"/>
</dbReference>
<accession>A0A846WKV5</accession>
<dbReference type="PANTHER" id="PTHR43201:SF5">
    <property type="entry name" value="MEDIUM-CHAIN ACYL-COA LIGASE ACSF2, MITOCHONDRIAL"/>
    <property type="match status" value="1"/>
</dbReference>
<dbReference type="PANTHER" id="PTHR43201">
    <property type="entry name" value="ACYL-COA SYNTHETASE"/>
    <property type="match status" value="1"/>
</dbReference>
<dbReference type="Pfam" id="PF13193">
    <property type="entry name" value="AMP-binding_C"/>
    <property type="match status" value="1"/>
</dbReference>
<feature type="domain" description="AMP-binding enzyme C-terminal" evidence="4">
    <location>
        <begin position="441"/>
        <end position="517"/>
    </location>
</feature>